<dbReference type="Gene3D" id="3.90.226.10">
    <property type="entry name" value="2-enoyl-CoA Hydratase, Chain A, domain 1"/>
    <property type="match status" value="1"/>
</dbReference>
<dbReference type="Pfam" id="PF00378">
    <property type="entry name" value="ECH_1"/>
    <property type="match status" value="1"/>
</dbReference>
<dbReference type="InterPro" id="IPR014748">
    <property type="entry name" value="Enoyl-CoA_hydra_C"/>
</dbReference>
<dbReference type="AlphaFoldDB" id="A0A221KJK2"/>
<evidence type="ECO:0000256" key="2">
    <source>
        <dbReference type="RuleBase" id="RU003707"/>
    </source>
</evidence>
<dbReference type="PROSITE" id="PS00166">
    <property type="entry name" value="ENOYL_COA_HYDRATASE"/>
    <property type="match status" value="1"/>
</dbReference>
<dbReference type="InterPro" id="IPR001753">
    <property type="entry name" value="Enoyl-CoA_hydra/iso"/>
</dbReference>
<dbReference type="Proteomes" id="UP000199729">
    <property type="component" value="Plasmid pVF1"/>
</dbReference>
<evidence type="ECO:0000256" key="3">
    <source>
        <dbReference type="SAM" id="MobiDB-lite"/>
    </source>
</evidence>
<feature type="region of interest" description="Disordered" evidence="3">
    <location>
        <begin position="1"/>
        <end position="24"/>
    </location>
</feature>
<dbReference type="PANTHER" id="PTHR43459">
    <property type="entry name" value="ENOYL-COA HYDRATASE"/>
    <property type="match status" value="1"/>
</dbReference>
<dbReference type="NCBIfam" id="TIGR02280">
    <property type="entry name" value="PaaB1"/>
    <property type="match status" value="1"/>
</dbReference>
<gene>
    <name evidence="4" type="ORF">VITFI_CDS3427</name>
</gene>
<geneLocation type="plasmid" evidence="5">
    <name>pvf1</name>
</geneLocation>
<keyword evidence="4" id="KW-0614">Plasmid</keyword>
<evidence type="ECO:0000313" key="4">
    <source>
        <dbReference type="EMBL" id="ASM79204.1"/>
    </source>
</evidence>
<dbReference type="CDD" id="cd06558">
    <property type="entry name" value="crotonase-like"/>
    <property type="match status" value="1"/>
</dbReference>
<name>A0A221KJK2_VITFI</name>
<feature type="compositionally biased region" description="Polar residues" evidence="3">
    <location>
        <begin position="1"/>
        <end position="10"/>
    </location>
</feature>
<keyword evidence="5" id="KW-1185">Reference proteome</keyword>
<protein>
    <submittedName>
        <fullName evidence="4">Enoyl-CoA hydratase</fullName>
    </submittedName>
</protein>
<dbReference type="KEGG" id="vff:VITFI_CDS3427"/>
<evidence type="ECO:0000256" key="1">
    <source>
        <dbReference type="ARBA" id="ARBA00005254"/>
    </source>
</evidence>
<sequence>MTRNKPPTVSQRRKRNEVLMSESPDSLVLSSQRGAMRTLTLNRPAALNSFTTEMHRALLAELDAAAADPLVRCVVLTGAGRGFCAGQDLADPAVAPDLTPGAPPKDLGAMIEQHYGPLLRRLRTMPVPVVAAVNGVAAGAGANIALACDLVLAGRSASFIQAFAKIGLIPDSGGTWLLPRLAGRARALGLALLGDKLPAAEAERLGLIWRCVDDAALADETHALAERLAAMPTRALVQTRLAMDAAQSLSLDEALDAEARLQGELGAAHDYLEGVAAFLAKRAPQFTDR</sequence>
<dbReference type="InterPro" id="IPR011968">
    <property type="entry name" value="PaaB1"/>
</dbReference>
<proteinExistence type="inferred from homology"/>
<reference evidence="4 5" key="1">
    <citation type="submission" date="2017-07" db="EMBL/GenBank/DDBJ databases">
        <title>Complete Genome Sequence of the cosmetic ferment Vitreoscilla filiformis (ATCC15551).</title>
        <authorList>
            <person name="Contreras S."/>
            <person name="Sagory-Zalkind P."/>
            <person name="Blanquart H."/>
            <person name="Iltis A."/>
            <person name="Morand S.C."/>
        </authorList>
    </citation>
    <scope>NUCLEOTIDE SEQUENCE [LARGE SCALE GENOMIC DNA]</scope>
    <source>
        <strain evidence="4 5">ATCC 15551</strain>
        <plasmid evidence="5">Plasmid pvf1</plasmid>
    </source>
</reference>
<dbReference type="PANTHER" id="PTHR43459:SF1">
    <property type="entry name" value="EG:BACN32G11.4 PROTEIN"/>
    <property type="match status" value="1"/>
</dbReference>
<dbReference type="EMBL" id="CP022424">
    <property type="protein sequence ID" value="ASM79204.1"/>
    <property type="molecule type" value="Genomic_DNA"/>
</dbReference>
<organism evidence="4 5">
    <name type="scientific">Vitreoscilla filiformis</name>
    <dbReference type="NCBI Taxonomy" id="63"/>
    <lineage>
        <taxon>Bacteria</taxon>
        <taxon>Pseudomonadati</taxon>
        <taxon>Pseudomonadota</taxon>
        <taxon>Betaproteobacteria</taxon>
        <taxon>Neisseriales</taxon>
        <taxon>Neisseriaceae</taxon>
        <taxon>Vitreoscilla</taxon>
    </lineage>
</organism>
<dbReference type="GO" id="GO:0010124">
    <property type="term" value="P:phenylacetate catabolic process"/>
    <property type="evidence" value="ECO:0007669"/>
    <property type="project" value="InterPro"/>
</dbReference>
<accession>A0A221KJK2</accession>
<dbReference type="InterPro" id="IPR018376">
    <property type="entry name" value="Enoyl-CoA_hyd/isom_CS"/>
</dbReference>
<dbReference type="Gene3D" id="1.10.12.10">
    <property type="entry name" value="Lyase 2-enoyl-coa Hydratase, Chain A, domain 2"/>
    <property type="match status" value="1"/>
</dbReference>
<evidence type="ECO:0000313" key="5">
    <source>
        <dbReference type="Proteomes" id="UP000199729"/>
    </source>
</evidence>
<dbReference type="GO" id="GO:0003824">
    <property type="term" value="F:catalytic activity"/>
    <property type="evidence" value="ECO:0007669"/>
    <property type="project" value="InterPro"/>
</dbReference>
<dbReference type="SUPFAM" id="SSF52096">
    <property type="entry name" value="ClpP/crotonase"/>
    <property type="match status" value="1"/>
</dbReference>
<dbReference type="InterPro" id="IPR029045">
    <property type="entry name" value="ClpP/crotonase-like_dom_sf"/>
</dbReference>
<comment type="similarity">
    <text evidence="1 2">Belongs to the enoyl-CoA hydratase/isomerase family.</text>
</comment>